<evidence type="ECO:0000313" key="1">
    <source>
        <dbReference type="EMBL" id="KAI4383761.1"/>
    </source>
</evidence>
<protein>
    <submittedName>
        <fullName evidence="1">Uncharacterized protein</fullName>
    </submittedName>
</protein>
<reference evidence="2" key="1">
    <citation type="journal article" date="2023" name="Front. Plant Sci.">
        <title>Chromosomal-level genome assembly of Melastoma candidum provides insights into trichome evolution.</title>
        <authorList>
            <person name="Zhong Y."/>
            <person name="Wu W."/>
            <person name="Sun C."/>
            <person name="Zou P."/>
            <person name="Liu Y."/>
            <person name="Dai S."/>
            <person name="Zhou R."/>
        </authorList>
    </citation>
    <scope>NUCLEOTIDE SEQUENCE [LARGE SCALE GENOMIC DNA]</scope>
</reference>
<dbReference type="EMBL" id="CM042882">
    <property type="protein sequence ID" value="KAI4383761.1"/>
    <property type="molecule type" value="Genomic_DNA"/>
</dbReference>
<organism evidence="1 2">
    <name type="scientific">Melastoma candidum</name>
    <dbReference type="NCBI Taxonomy" id="119954"/>
    <lineage>
        <taxon>Eukaryota</taxon>
        <taxon>Viridiplantae</taxon>
        <taxon>Streptophyta</taxon>
        <taxon>Embryophyta</taxon>
        <taxon>Tracheophyta</taxon>
        <taxon>Spermatophyta</taxon>
        <taxon>Magnoliopsida</taxon>
        <taxon>eudicotyledons</taxon>
        <taxon>Gunneridae</taxon>
        <taxon>Pentapetalae</taxon>
        <taxon>rosids</taxon>
        <taxon>malvids</taxon>
        <taxon>Myrtales</taxon>
        <taxon>Melastomataceae</taxon>
        <taxon>Melastomatoideae</taxon>
        <taxon>Melastomateae</taxon>
        <taxon>Melastoma</taxon>
    </lineage>
</organism>
<proteinExistence type="predicted"/>
<keyword evidence="2" id="KW-1185">Reference proteome</keyword>
<comment type="caution">
    <text evidence="1">The sequence shown here is derived from an EMBL/GenBank/DDBJ whole genome shotgun (WGS) entry which is preliminary data.</text>
</comment>
<dbReference type="Proteomes" id="UP001057402">
    <property type="component" value="Chromosome 3"/>
</dbReference>
<evidence type="ECO:0000313" key="2">
    <source>
        <dbReference type="Proteomes" id="UP001057402"/>
    </source>
</evidence>
<accession>A0ACB9RX27</accession>
<gene>
    <name evidence="1" type="ORF">MLD38_009563</name>
</gene>
<name>A0ACB9RX27_9MYRT</name>
<sequence>MVHDRLGRAEDATKGLAVILDELDALVDPMRKEVGILRKRIAAVNRELRPLTESCRKKEKEYKQVLDIFNEKAQLVSTLVENGLISLSGKARG</sequence>